<dbReference type="GO" id="GO:0005634">
    <property type="term" value="C:nucleus"/>
    <property type="evidence" value="ECO:0007669"/>
    <property type="project" value="UniProtKB-SubCell"/>
</dbReference>
<evidence type="ECO:0000256" key="3">
    <source>
        <dbReference type="ARBA" id="ARBA00022771"/>
    </source>
</evidence>
<name>A0A9W9AQ53_9AGAR</name>
<comment type="caution">
    <text evidence="6">The sequence shown here is derived from an EMBL/GenBank/DDBJ whole genome shotgun (WGS) entry which is preliminary data.</text>
</comment>
<comment type="subcellular location">
    <subcellularLocation>
        <location evidence="1">Nucleus</location>
    </subcellularLocation>
</comment>
<reference evidence="6" key="2">
    <citation type="journal article" date="2023" name="Proc. Natl. Acad. Sci. U.S.A.">
        <title>A global phylogenomic analysis of the shiitake genus Lentinula.</title>
        <authorList>
            <person name="Sierra-Patev S."/>
            <person name="Min B."/>
            <person name="Naranjo-Ortiz M."/>
            <person name="Looney B."/>
            <person name="Konkel Z."/>
            <person name="Slot J.C."/>
            <person name="Sakamoto Y."/>
            <person name="Steenwyk J.L."/>
            <person name="Rokas A."/>
            <person name="Carro J."/>
            <person name="Camarero S."/>
            <person name="Ferreira P."/>
            <person name="Molpeceres G."/>
            <person name="Ruiz-Duenas F.J."/>
            <person name="Serrano A."/>
            <person name="Henrissat B."/>
            <person name="Drula E."/>
            <person name="Hughes K.W."/>
            <person name="Mata J.L."/>
            <person name="Ishikawa N.K."/>
            <person name="Vargas-Isla R."/>
            <person name="Ushijima S."/>
            <person name="Smith C.A."/>
            <person name="Donoghue J."/>
            <person name="Ahrendt S."/>
            <person name="Andreopoulos W."/>
            <person name="He G."/>
            <person name="LaButti K."/>
            <person name="Lipzen A."/>
            <person name="Ng V."/>
            <person name="Riley R."/>
            <person name="Sandor L."/>
            <person name="Barry K."/>
            <person name="Martinez A.T."/>
            <person name="Xiao Y."/>
            <person name="Gibbons J.G."/>
            <person name="Terashima K."/>
            <person name="Grigoriev I.V."/>
            <person name="Hibbett D."/>
        </authorList>
    </citation>
    <scope>NUCLEOTIDE SEQUENCE</scope>
    <source>
        <strain evidence="6">Sp2 HRB7682 ss15</strain>
    </source>
</reference>
<dbReference type="PANTHER" id="PTHR46481">
    <property type="entry name" value="ZINC FINGER BED DOMAIN-CONTAINING PROTEIN 4"/>
    <property type="match status" value="1"/>
</dbReference>
<evidence type="ECO:0000256" key="2">
    <source>
        <dbReference type="ARBA" id="ARBA00022723"/>
    </source>
</evidence>
<proteinExistence type="predicted"/>
<keyword evidence="3" id="KW-0863">Zinc-finger</keyword>
<feature type="non-terminal residue" evidence="6">
    <location>
        <position position="282"/>
    </location>
</feature>
<reference evidence="6" key="1">
    <citation type="submission" date="2022-08" db="EMBL/GenBank/DDBJ databases">
        <authorList>
            <consortium name="DOE Joint Genome Institute"/>
            <person name="Min B."/>
            <person name="Riley R."/>
            <person name="Sierra-Patev S."/>
            <person name="Naranjo-Ortiz M."/>
            <person name="Looney B."/>
            <person name="Konkel Z."/>
            <person name="Slot J.C."/>
            <person name="Sakamoto Y."/>
            <person name="Steenwyk J.L."/>
            <person name="Rokas A."/>
            <person name="Carro J."/>
            <person name="Camarero S."/>
            <person name="Ferreira P."/>
            <person name="Molpeceres G."/>
            <person name="Ruiz-Duenas F.J."/>
            <person name="Serrano A."/>
            <person name="Henrissat B."/>
            <person name="Drula E."/>
            <person name="Hughes K.W."/>
            <person name="Mata J.L."/>
            <person name="Ishikawa N.K."/>
            <person name="Vargas-Isla R."/>
            <person name="Ushijima S."/>
            <person name="Smith C.A."/>
            <person name="Ahrendt S."/>
            <person name="Andreopoulos W."/>
            <person name="He G."/>
            <person name="Labutti K."/>
            <person name="Lipzen A."/>
            <person name="Ng V."/>
            <person name="Sandor L."/>
            <person name="Barry K."/>
            <person name="Martinez A.T."/>
            <person name="Xiao Y."/>
            <person name="Gibbons J.G."/>
            <person name="Terashima K."/>
            <person name="Hibbett D.S."/>
            <person name="Grigoriev I.V."/>
        </authorList>
    </citation>
    <scope>NUCLEOTIDE SEQUENCE</scope>
    <source>
        <strain evidence="6">Sp2 HRB7682 ss15</strain>
    </source>
</reference>
<evidence type="ECO:0000313" key="6">
    <source>
        <dbReference type="EMBL" id="KAJ4487071.1"/>
    </source>
</evidence>
<dbReference type="GO" id="GO:0008270">
    <property type="term" value="F:zinc ion binding"/>
    <property type="evidence" value="ECO:0007669"/>
    <property type="project" value="UniProtKB-KW"/>
</dbReference>
<dbReference type="PANTHER" id="PTHR46481:SF10">
    <property type="entry name" value="ZINC FINGER BED DOMAIN-CONTAINING PROTEIN 39"/>
    <property type="match status" value="1"/>
</dbReference>
<protein>
    <submittedName>
        <fullName evidence="6">Ribonuclease H-like domain-containing protein</fullName>
    </submittedName>
</protein>
<evidence type="ECO:0000313" key="7">
    <source>
        <dbReference type="Proteomes" id="UP001150238"/>
    </source>
</evidence>
<evidence type="ECO:0000256" key="4">
    <source>
        <dbReference type="ARBA" id="ARBA00022833"/>
    </source>
</evidence>
<organism evidence="6 7">
    <name type="scientific">Lentinula lateritia</name>
    <dbReference type="NCBI Taxonomy" id="40482"/>
    <lineage>
        <taxon>Eukaryota</taxon>
        <taxon>Fungi</taxon>
        <taxon>Dikarya</taxon>
        <taxon>Basidiomycota</taxon>
        <taxon>Agaricomycotina</taxon>
        <taxon>Agaricomycetes</taxon>
        <taxon>Agaricomycetidae</taxon>
        <taxon>Agaricales</taxon>
        <taxon>Marasmiineae</taxon>
        <taxon>Omphalotaceae</taxon>
        <taxon>Lentinula</taxon>
    </lineage>
</organism>
<dbReference type="SUPFAM" id="SSF53098">
    <property type="entry name" value="Ribonuclease H-like"/>
    <property type="match status" value="1"/>
</dbReference>
<dbReference type="EMBL" id="JANVFS010000009">
    <property type="protein sequence ID" value="KAJ4487071.1"/>
    <property type="molecule type" value="Genomic_DNA"/>
</dbReference>
<gene>
    <name evidence="6" type="ORF">C8J55DRAFT_423878</name>
</gene>
<dbReference type="Proteomes" id="UP001150238">
    <property type="component" value="Unassembled WGS sequence"/>
</dbReference>
<accession>A0A9W9AQ53</accession>
<evidence type="ECO:0000256" key="5">
    <source>
        <dbReference type="ARBA" id="ARBA00023242"/>
    </source>
</evidence>
<dbReference type="InterPro" id="IPR052035">
    <property type="entry name" value="ZnF_BED_domain_contain"/>
</dbReference>
<evidence type="ECO:0000256" key="1">
    <source>
        <dbReference type="ARBA" id="ARBA00004123"/>
    </source>
</evidence>
<keyword evidence="2" id="KW-0479">Metal-binding</keyword>
<keyword evidence="4" id="KW-0862">Zinc</keyword>
<sequence>IGQITLDNASNNNTMMASLEFELTVRDVPFHRDGNRIRYVHSIILYYRRSLESDLISRVRQIITLCRASGNRRDDFRDTVMSMRKEMQKNGAHECADDNDNMDGLLERVVVLLRDVDTRWSSTFFMVDRFLELYPAIEQFITNDPKLSDTVLFSAVDIQVLNDIREYLYLFHSIQELASAEKTPTLSIVLPLYEGLIEMLGLMKSTLPNLAHIIEVSLRKLHEYVDKARGTRIYALAMAINPTTKLNWINENWPRSDADQAREWLKSSVCTFLLLSIYYSFT</sequence>
<dbReference type="AlphaFoldDB" id="A0A9W9AQ53"/>
<dbReference type="InterPro" id="IPR012337">
    <property type="entry name" value="RNaseH-like_sf"/>
</dbReference>
<keyword evidence="5" id="KW-0539">Nucleus</keyword>